<dbReference type="InterPro" id="IPR002293">
    <property type="entry name" value="AA/rel_permease1"/>
</dbReference>
<feature type="transmembrane region" description="Helical" evidence="8">
    <location>
        <begin position="400"/>
        <end position="418"/>
    </location>
</feature>
<feature type="transmembrane region" description="Helical" evidence="8">
    <location>
        <begin position="308"/>
        <end position="327"/>
    </location>
</feature>
<comment type="caution">
    <text evidence="9">The sequence shown here is derived from an EMBL/GenBank/DDBJ whole genome shotgun (WGS) entry which is preliminary data.</text>
</comment>
<dbReference type="PANTHER" id="PTHR45826">
    <property type="entry name" value="POLYAMINE TRANSPORTER PUT1"/>
    <property type="match status" value="1"/>
</dbReference>
<dbReference type="EMBL" id="BDSP01000111">
    <property type="protein sequence ID" value="GAX16959.1"/>
    <property type="molecule type" value="Genomic_DNA"/>
</dbReference>
<evidence type="ECO:0000313" key="10">
    <source>
        <dbReference type="Proteomes" id="UP000198406"/>
    </source>
</evidence>
<evidence type="ECO:0000256" key="3">
    <source>
        <dbReference type="ARBA" id="ARBA00022475"/>
    </source>
</evidence>
<dbReference type="GO" id="GO:0005886">
    <property type="term" value="C:plasma membrane"/>
    <property type="evidence" value="ECO:0007669"/>
    <property type="project" value="UniProtKB-SubCell"/>
</dbReference>
<reference evidence="9 10" key="1">
    <citation type="journal article" date="2015" name="Plant Cell">
        <title>Oil accumulation by the oleaginous diatom Fistulifera solaris as revealed by the genome and transcriptome.</title>
        <authorList>
            <person name="Tanaka T."/>
            <person name="Maeda Y."/>
            <person name="Veluchamy A."/>
            <person name="Tanaka M."/>
            <person name="Abida H."/>
            <person name="Marechal E."/>
            <person name="Bowler C."/>
            <person name="Muto M."/>
            <person name="Sunaga Y."/>
            <person name="Tanaka M."/>
            <person name="Yoshino T."/>
            <person name="Taniguchi T."/>
            <person name="Fukuda Y."/>
            <person name="Nemoto M."/>
            <person name="Matsumoto M."/>
            <person name="Wong P.S."/>
            <person name="Aburatani S."/>
            <person name="Fujibuchi W."/>
        </authorList>
    </citation>
    <scope>NUCLEOTIDE SEQUENCE [LARGE SCALE GENOMIC DNA]</scope>
    <source>
        <strain evidence="9 10">JPCC DA0580</strain>
    </source>
</reference>
<keyword evidence="4 8" id="KW-0812">Transmembrane</keyword>
<dbReference type="InterPro" id="IPR044566">
    <property type="entry name" value="RMV1-like"/>
</dbReference>
<dbReference type="Gene3D" id="1.20.1740.10">
    <property type="entry name" value="Amino acid/polyamine transporter I"/>
    <property type="match status" value="1"/>
</dbReference>
<organism evidence="9 10">
    <name type="scientific">Fistulifera solaris</name>
    <name type="common">Oleaginous diatom</name>
    <dbReference type="NCBI Taxonomy" id="1519565"/>
    <lineage>
        <taxon>Eukaryota</taxon>
        <taxon>Sar</taxon>
        <taxon>Stramenopiles</taxon>
        <taxon>Ochrophyta</taxon>
        <taxon>Bacillariophyta</taxon>
        <taxon>Bacillariophyceae</taxon>
        <taxon>Bacillariophycidae</taxon>
        <taxon>Naviculales</taxon>
        <taxon>Naviculaceae</taxon>
        <taxon>Fistulifera</taxon>
    </lineage>
</organism>
<feature type="transmembrane region" description="Helical" evidence="8">
    <location>
        <begin position="216"/>
        <end position="237"/>
    </location>
</feature>
<evidence type="ECO:0000256" key="5">
    <source>
        <dbReference type="ARBA" id="ARBA00022989"/>
    </source>
</evidence>
<feature type="transmembrane region" description="Helical" evidence="8">
    <location>
        <begin position="460"/>
        <end position="483"/>
    </location>
</feature>
<evidence type="ECO:0008006" key="11">
    <source>
        <dbReference type="Google" id="ProtNLM"/>
    </source>
</evidence>
<feature type="transmembrane region" description="Helical" evidence="8">
    <location>
        <begin position="339"/>
        <end position="362"/>
    </location>
</feature>
<dbReference type="Proteomes" id="UP000198406">
    <property type="component" value="Unassembled WGS sequence"/>
</dbReference>
<keyword evidence="2" id="KW-0813">Transport</keyword>
<dbReference type="PIRSF" id="PIRSF006060">
    <property type="entry name" value="AA_transporter"/>
    <property type="match status" value="1"/>
</dbReference>
<keyword evidence="10" id="KW-1185">Reference proteome</keyword>
<evidence type="ECO:0000256" key="7">
    <source>
        <dbReference type="ARBA" id="ARBA00024041"/>
    </source>
</evidence>
<keyword evidence="6 8" id="KW-0472">Membrane</keyword>
<sequence>MVVNTLAHHMPVIAEGATIPDDAPFIDNDNLIPHETTPFVRHKRRSSSTSSIFPDDFFVPEKLGLVSFSILVFYNVSGGPFGVEASVRAGGNFYSLLGFLVVPLIWSLQEAAMTAELGAAFPEASGGVAWVEEAFGSTAGWMSGYLNWVAGATDNAIYPVLFLEYVMQIFKANVLEEIESAHSDTMHHLIRIFLITAISTSLAYINWMGLELVGRISILICFVAMSPFVLLLLVGAAKCDPSRWFEIPDQIGSDHTVSFWESGFVTTGVLWRPLINNLYWNLNSFDAAGSFAADVDDPNKTFARGMMWGLLLVTIGYFVPLLIATGASDTPHSKWVEGYLAGIAFDVGGVWLGAWTVFAAGVSNIAMFQAEMSADAYQVMGMAERGFLPKIFARRSRQGTPTYGILLGTAVIIVASSFSNFDELVEMLNFMYTLSLVFEFAAFIKLRISHSETHRPWKVPLNTFGCILFLLPTMVFMVIIIVIASWKSYVFALVFGIIGFFLFLSSESRRQASRRNKEGSSAADKDNSEHHQ</sequence>
<keyword evidence="5 8" id="KW-1133">Transmembrane helix</keyword>
<comment type="similarity">
    <text evidence="7">Belongs to the amino acid-polyamine-organocation (APC) superfamily. Polyamine:cation symporter (PHS) (TC 2.A.3.12) family.</text>
</comment>
<dbReference type="GO" id="GO:0015203">
    <property type="term" value="F:polyamine transmembrane transporter activity"/>
    <property type="evidence" value="ECO:0007669"/>
    <property type="project" value="UniProtKB-ARBA"/>
</dbReference>
<accession>A0A1Z5JSP3</accession>
<dbReference type="OrthoDB" id="5982228at2759"/>
<dbReference type="PANTHER" id="PTHR45826:SF2">
    <property type="entry name" value="AMINO ACID TRANSPORTER"/>
    <property type="match status" value="1"/>
</dbReference>
<dbReference type="InParanoid" id="A0A1Z5JSP3"/>
<keyword evidence="3" id="KW-1003">Cell membrane</keyword>
<dbReference type="Pfam" id="PF13520">
    <property type="entry name" value="AA_permease_2"/>
    <property type="match status" value="1"/>
</dbReference>
<evidence type="ECO:0000256" key="8">
    <source>
        <dbReference type="SAM" id="Phobius"/>
    </source>
</evidence>
<protein>
    <recommendedName>
        <fullName evidence="11">Amino acid transporter</fullName>
    </recommendedName>
</protein>
<evidence type="ECO:0000313" key="9">
    <source>
        <dbReference type="EMBL" id="GAX16959.1"/>
    </source>
</evidence>
<feature type="transmembrane region" description="Helical" evidence="8">
    <location>
        <begin position="430"/>
        <end position="448"/>
    </location>
</feature>
<comment type="subcellular location">
    <subcellularLocation>
        <location evidence="1">Cell membrane</location>
        <topology evidence="1">Multi-pass membrane protein</topology>
    </subcellularLocation>
</comment>
<evidence type="ECO:0000256" key="6">
    <source>
        <dbReference type="ARBA" id="ARBA00023136"/>
    </source>
</evidence>
<name>A0A1Z5JSP3_FISSO</name>
<evidence type="ECO:0000256" key="4">
    <source>
        <dbReference type="ARBA" id="ARBA00022692"/>
    </source>
</evidence>
<dbReference type="AlphaFoldDB" id="A0A1Z5JSP3"/>
<evidence type="ECO:0000256" key="2">
    <source>
        <dbReference type="ARBA" id="ARBA00022448"/>
    </source>
</evidence>
<gene>
    <name evidence="9" type="ORF">FisN_5Hh337</name>
</gene>
<feature type="transmembrane region" description="Helical" evidence="8">
    <location>
        <begin position="489"/>
        <end position="506"/>
    </location>
</feature>
<evidence type="ECO:0000256" key="1">
    <source>
        <dbReference type="ARBA" id="ARBA00004651"/>
    </source>
</evidence>
<feature type="transmembrane region" description="Helical" evidence="8">
    <location>
        <begin position="189"/>
        <end position="210"/>
    </location>
</feature>
<proteinExistence type="inferred from homology"/>